<feature type="domain" description="Enolase N-terminal" evidence="13">
    <location>
        <begin position="9"/>
        <end position="138"/>
    </location>
</feature>
<dbReference type="GO" id="GO:0000015">
    <property type="term" value="C:phosphopyruvate hydratase complex"/>
    <property type="evidence" value="ECO:0007669"/>
    <property type="project" value="InterPro"/>
</dbReference>
<dbReference type="Proteomes" id="UP000198983">
    <property type="component" value="Chromosome I"/>
</dbReference>
<evidence type="ECO:0000256" key="3">
    <source>
        <dbReference type="ARBA" id="ARBA00012058"/>
    </source>
</evidence>
<feature type="binding site" evidence="9">
    <location>
        <position position="350"/>
    </location>
    <ligand>
        <name>(2R)-2-phosphoglycerate</name>
        <dbReference type="ChEBI" id="CHEBI:58289"/>
    </ligand>
</feature>
<keyword evidence="5 9" id="KW-0964">Secreted</keyword>
<dbReference type="InterPro" id="IPR036849">
    <property type="entry name" value="Enolase-like_C_sf"/>
</dbReference>
<dbReference type="PRINTS" id="PR00148">
    <property type="entry name" value="ENOLASE"/>
</dbReference>
<feature type="binding site" evidence="9">
    <location>
        <position position="174"/>
    </location>
    <ligand>
        <name>(2R)-2-phosphoglycerate</name>
        <dbReference type="ChEBI" id="CHEBI:58289"/>
    </ligand>
</feature>
<dbReference type="GO" id="GO:0000287">
    <property type="term" value="F:magnesium ion binding"/>
    <property type="evidence" value="ECO:0007669"/>
    <property type="project" value="UniProtKB-UniRule"/>
</dbReference>
<comment type="function">
    <text evidence="9">Catalyzes the reversible conversion of 2-phosphoglycerate (2-PG) into phosphoenolpyruvate (PEP). It is essential for the degradation of carbohydrates via glycolysis.</text>
</comment>
<dbReference type="OrthoDB" id="4577602at2"/>
<dbReference type="EMBL" id="LT629732">
    <property type="protein sequence ID" value="SDS99784.1"/>
    <property type="molecule type" value="Genomic_DNA"/>
</dbReference>
<dbReference type="Gene3D" id="3.30.390.10">
    <property type="entry name" value="Enolase-like, N-terminal domain"/>
    <property type="match status" value="1"/>
</dbReference>
<dbReference type="SUPFAM" id="SSF51604">
    <property type="entry name" value="Enolase C-terminal domain-like"/>
    <property type="match status" value="1"/>
</dbReference>
<feature type="active site" description="Proton acceptor" evidence="9 10">
    <location>
        <position position="350"/>
    </location>
</feature>
<name>A0A1H1WRS9_9ACTN</name>
<dbReference type="GO" id="GO:0005576">
    <property type="term" value="C:extracellular region"/>
    <property type="evidence" value="ECO:0007669"/>
    <property type="project" value="UniProtKB-SubCell"/>
</dbReference>
<dbReference type="SFLD" id="SFLDG00178">
    <property type="entry name" value="enolase"/>
    <property type="match status" value="1"/>
</dbReference>
<evidence type="ECO:0000256" key="10">
    <source>
        <dbReference type="PIRSR" id="PIRSR001400-1"/>
    </source>
</evidence>
<keyword evidence="7 9" id="KW-0324">Glycolysis</keyword>
<comment type="pathway">
    <text evidence="1 9">Carbohydrate degradation; glycolysis; pyruvate from D-glyceraldehyde 3-phosphate: step 4/5.</text>
</comment>
<dbReference type="SUPFAM" id="SSF54826">
    <property type="entry name" value="Enolase N-terminal domain-like"/>
    <property type="match status" value="1"/>
</dbReference>
<dbReference type="Pfam" id="PF00113">
    <property type="entry name" value="Enolase_C"/>
    <property type="match status" value="1"/>
</dbReference>
<dbReference type="SFLD" id="SFLDS00001">
    <property type="entry name" value="Enolase"/>
    <property type="match status" value="1"/>
</dbReference>
<dbReference type="SMART" id="SM01193">
    <property type="entry name" value="Enolase_N"/>
    <property type="match status" value="1"/>
</dbReference>
<dbReference type="EC" id="4.2.1.11" evidence="3 9"/>
<evidence type="ECO:0000313" key="14">
    <source>
        <dbReference type="EMBL" id="SDS99784.1"/>
    </source>
</evidence>
<dbReference type="RefSeq" id="WP_092655705.1">
    <property type="nucleotide sequence ID" value="NZ_LT629732.1"/>
</dbReference>
<dbReference type="UniPathway" id="UPA00109">
    <property type="reaction ID" value="UER00187"/>
</dbReference>
<comment type="catalytic activity">
    <reaction evidence="9">
        <text>(2R)-2-phosphoglycerate = phosphoenolpyruvate + H2O</text>
        <dbReference type="Rhea" id="RHEA:10164"/>
        <dbReference type="ChEBI" id="CHEBI:15377"/>
        <dbReference type="ChEBI" id="CHEBI:58289"/>
        <dbReference type="ChEBI" id="CHEBI:58702"/>
        <dbReference type="EC" id="4.2.1.11"/>
    </reaction>
</comment>
<keyword evidence="15" id="KW-1185">Reference proteome</keyword>
<comment type="cofactor">
    <cofactor evidence="9">
        <name>Mg(2+)</name>
        <dbReference type="ChEBI" id="CHEBI:18420"/>
    </cofactor>
    <text evidence="9">Binds a second Mg(2+) ion via substrate during catalysis.</text>
</comment>
<feature type="active site" description="Proton donor" evidence="9 10">
    <location>
        <position position="217"/>
    </location>
</feature>
<evidence type="ECO:0000259" key="13">
    <source>
        <dbReference type="SMART" id="SM01193"/>
    </source>
</evidence>
<dbReference type="InterPro" id="IPR020811">
    <property type="entry name" value="Enolase_N"/>
</dbReference>
<comment type="similarity">
    <text evidence="2 9">Belongs to the enolase family.</text>
</comment>
<keyword evidence="9" id="KW-0963">Cytoplasm</keyword>
<dbReference type="SMART" id="SM01192">
    <property type="entry name" value="Enolase_C"/>
    <property type="match status" value="1"/>
</dbReference>
<comment type="cofactor">
    <cofactor evidence="11">
        <name>Mg(2+)</name>
        <dbReference type="ChEBI" id="CHEBI:18420"/>
    </cofactor>
    <text evidence="11">Mg(2+) is required for catalysis and for stabilizing the dimer.</text>
</comment>
<keyword evidence="8 9" id="KW-0456">Lyase</keyword>
<evidence type="ECO:0000313" key="15">
    <source>
        <dbReference type="Proteomes" id="UP000198983"/>
    </source>
</evidence>
<feature type="binding site" evidence="9 11">
    <location>
        <position position="325"/>
    </location>
    <ligand>
        <name>Mg(2+)</name>
        <dbReference type="ChEBI" id="CHEBI:18420"/>
    </ligand>
</feature>
<dbReference type="InterPro" id="IPR020810">
    <property type="entry name" value="Enolase_C"/>
</dbReference>
<dbReference type="PANTHER" id="PTHR11902:SF1">
    <property type="entry name" value="ENOLASE"/>
    <property type="match status" value="1"/>
</dbReference>
<dbReference type="InterPro" id="IPR029017">
    <property type="entry name" value="Enolase-like_N"/>
</dbReference>
<feature type="binding site" evidence="9 11">
    <location>
        <position position="254"/>
    </location>
    <ligand>
        <name>Mg(2+)</name>
        <dbReference type="ChEBI" id="CHEBI:18420"/>
    </ligand>
</feature>
<reference evidence="14 15" key="1">
    <citation type="submission" date="2016-10" db="EMBL/GenBank/DDBJ databases">
        <authorList>
            <person name="de Groot N.N."/>
        </authorList>
    </citation>
    <scope>NUCLEOTIDE SEQUENCE [LARGE SCALE GENOMIC DNA]</scope>
    <source>
        <strain evidence="14 15">DSM 22024</strain>
    </source>
</reference>
<dbReference type="SFLD" id="SFLDF00002">
    <property type="entry name" value="enolase"/>
    <property type="match status" value="1"/>
</dbReference>
<dbReference type="GO" id="GO:0006096">
    <property type="term" value="P:glycolytic process"/>
    <property type="evidence" value="ECO:0007669"/>
    <property type="project" value="UniProtKB-UniRule"/>
</dbReference>
<evidence type="ECO:0000256" key="2">
    <source>
        <dbReference type="ARBA" id="ARBA00009604"/>
    </source>
</evidence>
<evidence type="ECO:0000256" key="1">
    <source>
        <dbReference type="ARBA" id="ARBA00005031"/>
    </source>
</evidence>
<evidence type="ECO:0000256" key="6">
    <source>
        <dbReference type="ARBA" id="ARBA00022842"/>
    </source>
</evidence>
<feature type="binding site" evidence="9">
    <location>
        <position position="379"/>
    </location>
    <ligand>
        <name>(2R)-2-phosphoglycerate</name>
        <dbReference type="ChEBI" id="CHEBI:58289"/>
    </ligand>
</feature>
<dbReference type="GO" id="GO:0004634">
    <property type="term" value="F:phosphopyruvate hydratase activity"/>
    <property type="evidence" value="ECO:0007669"/>
    <property type="project" value="UniProtKB-UniRule"/>
</dbReference>
<protein>
    <recommendedName>
        <fullName evidence="4 9">Enolase</fullName>
        <ecNumber evidence="3 9">4.2.1.11</ecNumber>
    </recommendedName>
    <alternativeName>
        <fullName evidence="9">2-phospho-D-glycerate hydro-lyase</fullName>
    </alternativeName>
    <alternativeName>
        <fullName evidence="9">2-phosphoglycerate dehydratase</fullName>
    </alternativeName>
</protein>
<dbReference type="InterPro" id="IPR000941">
    <property type="entry name" value="Enolase"/>
</dbReference>
<dbReference type="PIRSF" id="PIRSF001400">
    <property type="entry name" value="Enolase"/>
    <property type="match status" value="1"/>
</dbReference>
<feature type="binding site" evidence="9">
    <location>
        <position position="401"/>
    </location>
    <ligand>
        <name>(2R)-2-phosphoglycerate</name>
        <dbReference type="ChEBI" id="CHEBI:58289"/>
    </ligand>
</feature>
<accession>A0A1H1WRS9</accession>
<evidence type="ECO:0000256" key="5">
    <source>
        <dbReference type="ARBA" id="ARBA00022525"/>
    </source>
</evidence>
<evidence type="ECO:0000256" key="4">
    <source>
        <dbReference type="ARBA" id="ARBA00017068"/>
    </source>
</evidence>
<feature type="binding site" evidence="9 11">
    <location>
        <position position="298"/>
    </location>
    <ligand>
        <name>Mg(2+)</name>
        <dbReference type="ChEBI" id="CHEBI:18420"/>
    </ligand>
</feature>
<organism evidence="14 15">
    <name type="scientific">Actinopolymorpha singaporensis</name>
    <dbReference type="NCBI Taxonomy" id="117157"/>
    <lineage>
        <taxon>Bacteria</taxon>
        <taxon>Bacillati</taxon>
        <taxon>Actinomycetota</taxon>
        <taxon>Actinomycetes</taxon>
        <taxon>Propionibacteriales</taxon>
        <taxon>Actinopolymorphaceae</taxon>
        <taxon>Actinopolymorpha</taxon>
    </lineage>
</organism>
<gene>
    <name evidence="9" type="primary">eno</name>
    <name evidence="14" type="ORF">SAMN04489717_4641</name>
</gene>
<feature type="binding site" evidence="9">
    <location>
        <position position="380"/>
    </location>
    <ligand>
        <name>(2R)-2-phosphoglycerate</name>
        <dbReference type="ChEBI" id="CHEBI:58289"/>
    </ligand>
</feature>
<comment type="subcellular location">
    <subcellularLocation>
        <location evidence="9">Cytoplasm</location>
    </subcellularLocation>
    <subcellularLocation>
        <location evidence="9">Secreted</location>
    </subcellularLocation>
    <subcellularLocation>
        <location evidence="9">Cell surface</location>
    </subcellularLocation>
    <text evidence="9">Fractions of enolase are present in both the cytoplasm and on the cell surface.</text>
</comment>
<keyword evidence="9 11" id="KW-0479">Metal-binding</keyword>
<dbReference type="Gene3D" id="3.20.20.120">
    <property type="entry name" value="Enolase-like C-terminal domain"/>
    <property type="match status" value="1"/>
</dbReference>
<dbReference type="GO" id="GO:0009986">
    <property type="term" value="C:cell surface"/>
    <property type="evidence" value="ECO:0007669"/>
    <property type="project" value="UniProtKB-SubCell"/>
</dbReference>
<dbReference type="STRING" id="117157.SAMN04489717_4641"/>
<feature type="domain" description="Enolase C-terminal TIM barrel" evidence="12">
    <location>
        <begin position="150"/>
        <end position="438"/>
    </location>
</feature>
<dbReference type="Pfam" id="PF03952">
    <property type="entry name" value="Enolase_N"/>
    <property type="match status" value="1"/>
</dbReference>
<evidence type="ECO:0000256" key="11">
    <source>
        <dbReference type="PIRSR" id="PIRSR001400-3"/>
    </source>
</evidence>
<dbReference type="HAMAP" id="MF_00318">
    <property type="entry name" value="Enolase"/>
    <property type="match status" value="1"/>
</dbReference>
<evidence type="ECO:0000259" key="12">
    <source>
        <dbReference type="SMART" id="SM01192"/>
    </source>
</evidence>
<dbReference type="AlphaFoldDB" id="A0A1H1WRS9"/>
<keyword evidence="6 9" id="KW-0460">Magnesium</keyword>
<evidence type="ECO:0000256" key="8">
    <source>
        <dbReference type="ARBA" id="ARBA00023239"/>
    </source>
</evidence>
<evidence type="ECO:0000256" key="7">
    <source>
        <dbReference type="ARBA" id="ARBA00023152"/>
    </source>
</evidence>
<dbReference type="PANTHER" id="PTHR11902">
    <property type="entry name" value="ENOLASE"/>
    <property type="match status" value="1"/>
</dbReference>
<evidence type="ECO:0000256" key="9">
    <source>
        <dbReference type="HAMAP-Rule" id="MF_00318"/>
    </source>
</evidence>
<proteinExistence type="inferred from homology"/>
<sequence>MEARQASAIASVVAWEALDSRGRPTVACRVQLGGGAVGRAIVPSGASTGAHEAVERRDGGERYDGWGVRGAVAAVTGELGPAVAGLDATDRAQVDTRLEDVDGTPDLARTGANAVLAISLASALAGAQALGRPLWQVLAAGEPGGVSSRRTLLPMPMVNIFSGGAHAAGAVDIQDVLAVPVGAESFAHALEIVARVRAATAGVLRRRGLSSALVADEGGLSAPLPDNEAAVGVVCEGIDAANLRPGVDVAVAVDLAASQFGTAQGRYHLRCEDRELDRAEWLGRLAAWCERYPIVSLEDVLHEDDWAGWTEAVTVLPDQCQLLGDDLFATHVERVREGIARRAANAVLVKPNQAGTLTRAERVVREAQSAGLGTVVSARSGDTEDTWLADLAVGWRAGQVKVGSTMRSERTAKWNRLLELEHDLGRNAVLAGPELFGRSTSVSGVRS</sequence>